<evidence type="ECO:0000256" key="4">
    <source>
        <dbReference type="ARBA" id="ARBA00022679"/>
    </source>
</evidence>
<gene>
    <name evidence="7" type="primary">cobL</name>
    <name evidence="7" type="ORF">KARMA_1816</name>
</gene>
<dbReference type="PANTHER" id="PTHR43182">
    <property type="entry name" value="COBALT-PRECORRIN-6B C(15)-METHYLTRANSFERASE (DECARBOXYLATING)"/>
    <property type="match status" value="1"/>
</dbReference>
<dbReference type="AlphaFoldDB" id="A0A1M4N0R0"/>
<evidence type="ECO:0000256" key="3">
    <source>
        <dbReference type="ARBA" id="ARBA00022603"/>
    </source>
</evidence>
<dbReference type="Proteomes" id="UP000184085">
    <property type="component" value="Unassembled WGS sequence"/>
</dbReference>
<dbReference type="Gene3D" id="3.40.1010.10">
    <property type="entry name" value="Cobalt-precorrin-4 Transmethylase, Domain 1"/>
    <property type="match status" value="1"/>
</dbReference>
<dbReference type="RefSeq" id="WP_072706258.1">
    <property type="nucleotide sequence ID" value="NZ_FMJB01000047.1"/>
</dbReference>
<dbReference type="Gene3D" id="3.40.50.150">
    <property type="entry name" value="Vaccinia Virus protein VP39"/>
    <property type="match status" value="1"/>
</dbReference>
<keyword evidence="8" id="KW-1185">Reference proteome</keyword>
<dbReference type="NCBIfam" id="TIGR02469">
    <property type="entry name" value="CbiT"/>
    <property type="match status" value="1"/>
</dbReference>
<comment type="pathway">
    <text evidence="1">Cofactor biosynthesis; adenosylcobalamin biosynthesis.</text>
</comment>
<dbReference type="InterPro" id="IPR006365">
    <property type="entry name" value="Cbl_synth_CobL"/>
</dbReference>
<keyword evidence="2" id="KW-0169">Cobalamin biosynthesis</keyword>
<organism evidence="7 8">
    <name type="scientific">Donghicola eburneus</name>
    <dbReference type="NCBI Taxonomy" id="393278"/>
    <lineage>
        <taxon>Bacteria</taxon>
        <taxon>Pseudomonadati</taxon>
        <taxon>Pseudomonadota</taxon>
        <taxon>Alphaproteobacteria</taxon>
        <taxon>Rhodobacterales</taxon>
        <taxon>Roseobacteraceae</taxon>
        <taxon>Donghicola</taxon>
    </lineage>
</organism>
<dbReference type="PANTHER" id="PTHR43182:SF1">
    <property type="entry name" value="COBALT-PRECORRIN-7 C(5)-METHYLTRANSFERASE"/>
    <property type="match status" value="1"/>
</dbReference>
<name>A0A1M4N0R0_9RHOB</name>
<dbReference type="InterPro" id="IPR050714">
    <property type="entry name" value="Cobalamin_biosynth_MTase"/>
</dbReference>
<dbReference type="GO" id="GO:0009236">
    <property type="term" value="P:cobalamin biosynthetic process"/>
    <property type="evidence" value="ECO:0007669"/>
    <property type="project" value="UniProtKB-UniPathway"/>
</dbReference>
<dbReference type="NCBIfam" id="TIGR02467">
    <property type="entry name" value="CbiE"/>
    <property type="match status" value="1"/>
</dbReference>
<proteinExistence type="predicted"/>
<dbReference type="GO" id="GO:0032259">
    <property type="term" value="P:methylation"/>
    <property type="evidence" value="ECO:0007669"/>
    <property type="project" value="UniProtKB-KW"/>
</dbReference>
<dbReference type="InterPro" id="IPR014777">
    <property type="entry name" value="4pyrrole_Mease_sub1"/>
</dbReference>
<keyword evidence="3 7" id="KW-0489">Methyltransferase</keyword>
<protein>
    <submittedName>
        <fullName evidence="7">Precorrin-6Y C(5,15)-methyltransferase</fullName>
        <ecNumber evidence="7">2.1.1.132</ecNumber>
    </submittedName>
</protein>
<dbReference type="GO" id="GO:0046025">
    <property type="term" value="F:precorrin-6Y C5,15-methyltransferase (decarboxylating) activity"/>
    <property type="evidence" value="ECO:0007669"/>
    <property type="project" value="UniProtKB-EC"/>
</dbReference>
<dbReference type="GO" id="GO:0008276">
    <property type="term" value="F:protein methyltransferase activity"/>
    <property type="evidence" value="ECO:0007669"/>
    <property type="project" value="InterPro"/>
</dbReference>
<evidence type="ECO:0000313" key="8">
    <source>
        <dbReference type="Proteomes" id="UP000184085"/>
    </source>
</evidence>
<evidence type="ECO:0000256" key="2">
    <source>
        <dbReference type="ARBA" id="ARBA00022573"/>
    </source>
</evidence>
<dbReference type="InterPro" id="IPR012818">
    <property type="entry name" value="CbiE"/>
</dbReference>
<keyword evidence="4 7" id="KW-0808">Transferase</keyword>
<dbReference type="InterPro" id="IPR029063">
    <property type="entry name" value="SAM-dependent_MTases_sf"/>
</dbReference>
<feature type="domain" description="Tetrapyrrole methylase" evidence="6">
    <location>
        <begin position="7"/>
        <end position="189"/>
    </location>
</feature>
<evidence type="ECO:0000256" key="5">
    <source>
        <dbReference type="ARBA" id="ARBA00022691"/>
    </source>
</evidence>
<accession>A0A1M4N0R0</accession>
<dbReference type="InterPro" id="IPR000878">
    <property type="entry name" value="4pyrrol_Mease"/>
</dbReference>
<evidence type="ECO:0000313" key="7">
    <source>
        <dbReference type="EMBL" id="SCM67615.1"/>
    </source>
</evidence>
<dbReference type="CDD" id="cd11644">
    <property type="entry name" value="Precorrin-6Y-MT"/>
    <property type="match status" value="1"/>
</dbReference>
<dbReference type="SUPFAM" id="SSF53335">
    <property type="entry name" value="S-adenosyl-L-methionine-dependent methyltransferases"/>
    <property type="match status" value="1"/>
</dbReference>
<dbReference type="UniPathway" id="UPA00148"/>
<dbReference type="PIRSF" id="PIRSF036428">
    <property type="entry name" value="CobL"/>
    <property type="match status" value="1"/>
</dbReference>
<keyword evidence="5" id="KW-0949">S-adenosyl-L-methionine</keyword>
<dbReference type="InterPro" id="IPR014008">
    <property type="entry name" value="Cbl_synth_MTase_CbiT"/>
</dbReference>
<dbReference type="InterPro" id="IPR035996">
    <property type="entry name" value="4pyrrol_Methylase_sf"/>
</dbReference>
<reference evidence="8" key="1">
    <citation type="submission" date="2016-09" db="EMBL/GenBank/DDBJ databases">
        <authorList>
            <person name="Wibberg D."/>
        </authorList>
    </citation>
    <scope>NUCLEOTIDE SEQUENCE [LARGE SCALE GENOMIC DNA]</scope>
</reference>
<dbReference type="Pfam" id="PF00590">
    <property type="entry name" value="TP_methylase"/>
    <property type="match status" value="1"/>
</dbReference>
<evidence type="ECO:0000256" key="1">
    <source>
        <dbReference type="ARBA" id="ARBA00004953"/>
    </source>
</evidence>
<sequence length="395" mass="42108">MSEPWLSILGLGENGLDGLTETSRKLLNSAEAIFGGPRHLSLVGAGARGHEWPIPFSIEPVLALRGQKVVILASGDPFWFGAGGSIASHLDPNEWVSVPTPSTFSLAANTQGWKLEETLCFGLHAAPFERLTPTLGRGVRAICTVRDGDAPAKLASYLTETGFGASELTVMECLGGPRQRVRRTTAQDFALQDIQAPVAVAIDCAGSKGMPRASGLPDSMFLSDGQMTKRPVRALTLSALAPRYGEHLWDIGGGSGSIALEWCLAAPNATATSFEPKDTRCANIRQNAERFGLSHRLQTVHGSAPAILQGHAKPDAVFIGGGNSATLLTELWQTLPEGTRIVANAVTLETECLLMNWHAAKGGHLLRAELSETAPLGRMRGWNAARPILQWSVTR</sequence>
<dbReference type="EMBL" id="FMJB01000047">
    <property type="protein sequence ID" value="SCM67615.1"/>
    <property type="molecule type" value="Genomic_DNA"/>
</dbReference>
<evidence type="ECO:0000259" key="6">
    <source>
        <dbReference type="Pfam" id="PF00590"/>
    </source>
</evidence>
<dbReference type="EC" id="2.1.1.132" evidence="7"/>
<dbReference type="SUPFAM" id="SSF53790">
    <property type="entry name" value="Tetrapyrrole methylase"/>
    <property type="match status" value="1"/>
</dbReference>